<reference evidence="1" key="2">
    <citation type="submission" date="2015-06" db="UniProtKB">
        <authorList>
            <consortium name="EnsemblPlants"/>
        </authorList>
    </citation>
    <scope>IDENTIFICATION</scope>
</reference>
<accession>A0A0E0R8K7</accession>
<organism evidence="1 2">
    <name type="scientific">Oryza rufipogon</name>
    <name type="common">Brownbeard rice</name>
    <name type="synonym">Asian wild rice</name>
    <dbReference type="NCBI Taxonomy" id="4529"/>
    <lineage>
        <taxon>Eukaryota</taxon>
        <taxon>Viridiplantae</taxon>
        <taxon>Streptophyta</taxon>
        <taxon>Embryophyta</taxon>
        <taxon>Tracheophyta</taxon>
        <taxon>Spermatophyta</taxon>
        <taxon>Magnoliopsida</taxon>
        <taxon>Liliopsida</taxon>
        <taxon>Poales</taxon>
        <taxon>Poaceae</taxon>
        <taxon>BOP clade</taxon>
        <taxon>Oryzoideae</taxon>
        <taxon>Oryzeae</taxon>
        <taxon>Oryzinae</taxon>
        <taxon>Oryza</taxon>
    </lineage>
</organism>
<dbReference type="HOGENOM" id="CLU_2562377_0_0_1"/>
<dbReference type="AlphaFoldDB" id="A0A0E0R8K7"/>
<proteinExistence type="predicted"/>
<dbReference type="Gramene" id="ORUFI11G14850.1">
    <property type="protein sequence ID" value="ORUFI11G14850.1"/>
    <property type="gene ID" value="ORUFI11G14850"/>
</dbReference>
<dbReference type="Proteomes" id="UP000008022">
    <property type="component" value="Unassembled WGS sequence"/>
</dbReference>
<reference evidence="2" key="1">
    <citation type="submission" date="2013-06" db="EMBL/GenBank/DDBJ databases">
        <authorList>
            <person name="Zhao Q."/>
        </authorList>
    </citation>
    <scope>NUCLEOTIDE SEQUENCE</scope>
    <source>
        <strain evidence="2">cv. W1943</strain>
    </source>
</reference>
<sequence length="82" mass="8432">MGGRQALVLVGAGETNAGSFVVLFQFQPGTGGLEDAGEDYAQDPRHACRRRGALEHQGGIYQAAAQGAQGACIWRRGCGGGV</sequence>
<evidence type="ECO:0000313" key="1">
    <source>
        <dbReference type="EnsemblPlants" id="ORUFI11G14850.1"/>
    </source>
</evidence>
<evidence type="ECO:0000313" key="2">
    <source>
        <dbReference type="Proteomes" id="UP000008022"/>
    </source>
</evidence>
<keyword evidence="2" id="KW-1185">Reference proteome</keyword>
<dbReference type="EnsemblPlants" id="ORUFI11G14850.1">
    <property type="protein sequence ID" value="ORUFI11G14850.1"/>
    <property type="gene ID" value="ORUFI11G14850"/>
</dbReference>
<protein>
    <submittedName>
        <fullName evidence="1">Uncharacterized protein</fullName>
    </submittedName>
</protein>
<name>A0A0E0R8K7_ORYRU</name>